<dbReference type="InterPro" id="IPR047057">
    <property type="entry name" value="MerR_fam"/>
</dbReference>
<dbReference type="Proteomes" id="UP000594961">
    <property type="component" value="Chromosome"/>
</dbReference>
<accession>A0A7M1R396</accession>
<evidence type="ECO:0000313" key="8">
    <source>
        <dbReference type="Proteomes" id="UP000594961"/>
    </source>
</evidence>
<evidence type="ECO:0000256" key="3">
    <source>
        <dbReference type="ARBA" id="ARBA00023125"/>
    </source>
</evidence>
<evidence type="ECO:0000256" key="1">
    <source>
        <dbReference type="ARBA" id="ARBA00022491"/>
    </source>
</evidence>
<gene>
    <name evidence="7" type="ORF">INS90_04995</name>
</gene>
<dbReference type="SMART" id="SM00422">
    <property type="entry name" value="HTH_MERR"/>
    <property type="match status" value="1"/>
</dbReference>
<evidence type="ECO:0000256" key="2">
    <source>
        <dbReference type="ARBA" id="ARBA00023015"/>
    </source>
</evidence>
<keyword evidence="4" id="KW-0804">Transcription</keyword>
<name>A0A7M1R396_9ACTO</name>
<dbReference type="Pfam" id="PF13411">
    <property type="entry name" value="MerR_1"/>
    <property type="match status" value="1"/>
</dbReference>
<dbReference type="PROSITE" id="PS50937">
    <property type="entry name" value="HTH_MERR_2"/>
    <property type="match status" value="1"/>
</dbReference>
<keyword evidence="1" id="KW-0678">Repressor</keyword>
<organism evidence="7 8">
    <name type="scientific">Trueperella pecoris</name>
    <dbReference type="NCBI Taxonomy" id="2733571"/>
    <lineage>
        <taxon>Bacteria</taxon>
        <taxon>Bacillati</taxon>
        <taxon>Actinomycetota</taxon>
        <taxon>Actinomycetes</taxon>
        <taxon>Actinomycetales</taxon>
        <taxon>Actinomycetaceae</taxon>
        <taxon>Trueperella</taxon>
    </lineage>
</organism>
<dbReference type="CDD" id="cd00592">
    <property type="entry name" value="HTH_MerR-like"/>
    <property type="match status" value="1"/>
</dbReference>
<evidence type="ECO:0000256" key="5">
    <source>
        <dbReference type="SAM" id="MobiDB-lite"/>
    </source>
</evidence>
<evidence type="ECO:0000313" key="7">
    <source>
        <dbReference type="EMBL" id="QOR48613.1"/>
    </source>
</evidence>
<proteinExistence type="predicted"/>
<feature type="compositionally biased region" description="Basic and acidic residues" evidence="5">
    <location>
        <begin position="110"/>
        <end position="122"/>
    </location>
</feature>
<keyword evidence="3" id="KW-0238">DNA-binding</keyword>
<dbReference type="InterPro" id="IPR009061">
    <property type="entry name" value="DNA-bd_dom_put_sf"/>
</dbReference>
<feature type="region of interest" description="Disordered" evidence="5">
    <location>
        <begin position="104"/>
        <end position="125"/>
    </location>
</feature>
<dbReference type="InterPro" id="IPR000551">
    <property type="entry name" value="MerR-type_HTH_dom"/>
</dbReference>
<dbReference type="PANTHER" id="PTHR30204:SF69">
    <property type="entry name" value="MERR-FAMILY TRANSCRIPTIONAL REGULATOR"/>
    <property type="match status" value="1"/>
</dbReference>
<evidence type="ECO:0000259" key="6">
    <source>
        <dbReference type="PROSITE" id="PS50937"/>
    </source>
</evidence>
<keyword evidence="2" id="KW-0805">Transcription regulation</keyword>
<dbReference type="EMBL" id="CP063212">
    <property type="protein sequence ID" value="QOR48613.1"/>
    <property type="molecule type" value="Genomic_DNA"/>
</dbReference>
<dbReference type="PANTHER" id="PTHR30204">
    <property type="entry name" value="REDOX-CYCLING DRUG-SENSING TRANSCRIPTIONAL ACTIVATOR SOXR"/>
    <property type="match status" value="1"/>
</dbReference>
<reference evidence="7 8" key="1">
    <citation type="submission" date="2020-10" db="EMBL/GenBank/DDBJ databases">
        <title>Trueperella pecoris sp. nov. isolated from bovine and porcine specimens.</title>
        <authorList>
            <person name="Schoenecker L."/>
            <person name="Schnydrig P."/>
            <person name="Brodard I."/>
            <person name="Thomann A."/>
            <person name="Hemphill A."/>
            <person name="Rodriguez-Campos S."/>
            <person name="Perreten V."/>
            <person name="Jores J."/>
            <person name="Kittl S."/>
        </authorList>
    </citation>
    <scope>NUCLEOTIDE SEQUENCE [LARGE SCALE GENOMIC DNA]</scope>
    <source>
        <strain evidence="7 8">19OD0592</strain>
    </source>
</reference>
<protein>
    <submittedName>
        <fullName evidence="7">MerR family transcriptional regulator</fullName>
    </submittedName>
</protein>
<sequence length="247" mass="27943">MSPQAKRVEEAELPRTWPQEVSHEPTLKIGEVTTQLRREFPFLASSKIRYFESQGLIEPYRTDSNQRIFSLADVERLRFILIEQRDRYVPLPQIKEMLSQLDSGQASQDHPGRMRALPDDVRPTPGTRIHKDELAALTGASLTEIDHLIAAGMIIPDARGRLTAHAVDIVRFSKMLGESGMDLRSLRQVRNSAHSHATNVVSQLATERARNTPVAKERVVNESAEMATMLTNLYRALLTENIDVQLR</sequence>
<dbReference type="SUPFAM" id="SSF46955">
    <property type="entry name" value="Putative DNA-binding domain"/>
    <property type="match status" value="1"/>
</dbReference>
<dbReference type="GO" id="GO:0003700">
    <property type="term" value="F:DNA-binding transcription factor activity"/>
    <property type="evidence" value="ECO:0007669"/>
    <property type="project" value="InterPro"/>
</dbReference>
<dbReference type="GO" id="GO:0003677">
    <property type="term" value="F:DNA binding"/>
    <property type="evidence" value="ECO:0007669"/>
    <property type="project" value="UniProtKB-KW"/>
</dbReference>
<dbReference type="AlphaFoldDB" id="A0A7M1R396"/>
<dbReference type="Gene3D" id="1.10.1660.10">
    <property type="match status" value="1"/>
</dbReference>
<feature type="domain" description="HTH merR-type" evidence="6">
    <location>
        <begin position="48"/>
        <end position="100"/>
    </location>
</feature>
<evidence type="ECO:0000256" key="4">
    <source>
        <dbReference type="ARBA" id="ARBA00023163"/>
    </source>
</evidence>